<reference evidence="3" key="1">
    <citation type="journal article" date="2006" name="PLoS Biol.">
        <title>Macronuclear genome sequence of the ciliate Tetrahymena thermophila, a model eukaryote.</title>
        <authorList>
            <person name="Eisen J.A."/>
            <person name="Coyne R.S."/>
            <person name="Wu M."/>
            <person name="Wu D."/>
            <person name="Thiagarajan M."/>
            <person name="Wortman J.R."/>
            <person name="Badger J.H."/>
            <person name="Ren Q."/>
            <person name="Amedeo P."/>
            <person name="Jones K.M."/>
            <person name="Tallon L.J."/>
            <person name="Delcher A.L."/>
            <person name="Salzberg S.L."/>
            <person name="Silva J.C."/>
            <person name="Haas B.J."/>
            <person name="Majoros W.H."/>
            <person name="Farzad M."/>
            <person name="Carlton J.M."/>
            <person name="Smith R.K. Jr."/>
            <person name="Garg J."/>
            <person name="Pearlman R.E."/>
            <person name="Karrer K.M."/>
            <person name="Sun L."/>
            <person name="Manning G."/>
            <person name="Elde N.C."/>
            <person name="Turkewitz A.P."/>
            <person name="Asai D.J."/>
            <person name="Wilkes D.E."/>
            <person name="Wang Y."/>
            <person name="Cai H."/>
            <person name="Collins K."/>
            <person name="Stewart B.A."/>
            <person name="Lee S.R."/>
            <person name="Wilamowska K."/>
            <person name="Weinberg Z."/>
            <person name="Ruzzo W.L."/>
            <person name="Wloga D."/>
            <person name="Gaertig J."/>
            <person name="Frankel J."/>
            <person name="Tsao C.-C."/>
            <person name="Gorovsky M.A."/>
            <person name="Keeling P.J."/>
            <person name="Waller R.F."/>
            <person name="Patron N.J."/>
            <person name="Cherry J.M."/>
            <person name="Stover N.A."/>
            <person name="Krieger C.J."/>
            <person name="del Toro C."/>
            <person name="Ryder H.F."/>
            <person name="Williamson S.C."/>
            <person name="Barbeau R.A."/>
            <person name="Hamilton E.P."/>
            <person name="Orias E."/>
        </authorList>
    </citation>
    <scope>NUCLEOTIDE SEQUENCE [LARGE SCALE GENOMIC DNA]</scope>
    <source>
        <strain evidence="3">SB210</strain>
    </source>
</reference>
<evidence type="ECO:0000259" key="1">
    <source>
        <dbReference type="PROSITE" id="PS50141"/>
    </source>
</evidence>
<dbReference type="Proteomes" id="UP000009168">
    <property type="component" value="Unassembled WGS sequence"/>
</dbReference>
<dbReference type="KEGG" id="tet:TTHERM_00389830"/>
<keyword evidence="3" id="KW-1185">Reference proteome</keyword>
<dbReference type="PANTHER" id="PTHR10910:SF62">
    <property type="entry name" value="AT07585P-RELATED"/>
    <property type="match status" value="1"/>
</dbReference>
<name>Q23RA5_TETTS</name>
<dbReference type="SMART" id="SM00552">
    <property type="entry name" value="ADEAMc"/>
    <property type="match status" value="1"/>
</dbReference>
<dbReference type="OrthoDB" id="416253at2759"/>
<dbReference type="EMBL" id="GG662644">
    <property type="protein sequence ID" value="EAR99143.2"/>
    <property type="molecule type" value="Genomic_DNA"/>
</dbReference>
<dbReference type="HOGENOM" id="CLU_005382_5_1_1"/>
<organism evidence="2 3">
    <name type="scientific">Tetrahymena thermophila (strain SB210)</name>
    <dbReference type="NCBI Taxonomy" id="312017"/>
    <lineage>
        <taxon>Eukaryota</taxon>
        <taxon>Sar</taxon>
        <taxon>Alveolata</taxon>
        <taxon>Ciliophora</taxon>
        <taxon>Intramacronucleata</taxon>
        <taxon>Oligohymenophorea</taxon>
        <taxon>Hymenostomatida</taxon>
        <taxon>Tetrahymenina</taxon>
        <taxon>Tetrahymenidae</taxon>
        <taxon>Tetrahymena</taxon>
    </lineage>
</organism>
<dbReference type="RefSeq" id="XP_001019388.2">
    <property type="nucleotide sequence ID" value="XM_001019388.2"/>
</dbReference>
<gene>
    <name evidence="2" type="ORF">TTHERM_00389830</name>
</gene>
<dbReference type="GO" id="GO:0006396">
    <property type="term" value="P:RNA processing"/>
    <property type="evidence" value="ECO:0007669"/>
    <property type="project" value="InterPro"/>
</dbReference>
<dbReference type="eggNOG" id="KOG2777">
    <property type="taxonomic scope" value="Eukaryota"/>
</dbReference>
<dbReference type="PROSITE" id="PS50141">
    <property type="entry name" value="A_DEAMIN_EDITASE"/>
    <property type="match status" value="1"/>
</dbReference>
<dbReference type="Pfam" id="PF02137">
    <property type="entry name" value="A_deamin"/>
    <property type="match status" value="1"/>
</dbReference>
<dbReference type="GO" id="GO:0005737">
    <property type="term" value="C:cytoplasm"/>
    <property type="evidence" value="ECO:0007669"/>
    <property type="project" value="TreeGrafter"/>
</dbReference>
<dbReference type="GO" id="GO:0003725">
    <property type="term" value="F:double-stranded RNA binding"/>
    <property type="evidence" value="ECO:0007669"/>
    <property type="project" value="TreeGrafter"/>
</dbReference>
<protein>
    <submittedName>
        <fullName evidence="2">tRNA-specific adenosine deaminase, putative</fullName>
    </submittedName>
</protein>
<dbReference type="STRING" id="312017.Q23RA5"/>
<dbReference type="PANTHER" id="PTHR10910">
    <property type="entry name" value="EUKARYOTE SPECIFIC DSRNA BINDING PROTEIN"/>
    <property type="match status" value="1"/>
</dbReference>
<dbReference type="GeneID" id="7834811"/>
<dbReference type="GO" id="GO:0006382">
    <property type="term" value="P:adenosine to inosine editing"/>
    <property type="evidence" value="ECO:0007669"/>
    <property type="project" value="TreeGrafter"/>
</dbReference>
<dbReference type="InterPro" id="IPR002466">
    <property type="entry name" value="A_deamin"/>
</dbReference>
<evidence type="ECO:0000313" key="2">
    <source>
        <dbReference type="EMBL" id="EAR99143.2"/>
    </source>
</evidence>
<feature type="domain" description="A to I editase" evidence="1">
    <location>
        <begin position="189"/>
        <end position="543"/>
    </location>
</feature>
<dbReference type="GO" id="GO:0005730">
    <property type="term" value="C:nucleolus"/>
    <property type="evidence" value="ECO:0007669"/>
    <property type="project" value="TreeGrafter"/>
</dbReference>
<dbReference type="GO" id="GO:0008251">
    <property type="term" value="F:tRNA-specific adenosine deaminase activity"/>
    <property type="evidence" value="ECO:0007669"/>
    <property type="project" value="TreeGrafter"/>
</dbReference>
<evidence type="ECO:0000313" key="3">
    <source>
        <dbReference type="Proteomes" id="UP000009168"/>
    </source>
</evidence>
<proteinExistence type="predicted"/>
<sequence>MHYIEQLNLLNPIIKECLSSKQKNGKIIKIKWKQKVPLYKIPKNNKKSYIEELFSRVEAIQIGKIKQMKFSNDNKKFFQLYETYHPQYYIKCIQQLQKFPLIDINKSLIQKSLQFNKSQILNEFLFNIYFLQQMVDIKLLKQILQAIHDKFNSVFQKVLKKDISDAQEQTVLASIVLILQQTQTFEIISIANGTKSIGKKNMSELGNLVNDSHAEILARRAFKKFLYDNLNNPKYFQINDNNKYVQKFKVLFYTSQTPCGQASIFQNLNGNILPSVSNCIQDQVINSSNNETQTPEQKQKFFQNTGAKYYSFLYDEKYQVEKDQQNNILRIKPGRSDLPQDSRSQSLSCSDKIMIWNVIGLQGSLLSELLDRPIYIDYFFIESDGNDLKEFKQKVRQGINLETRLNEQFTNKRLKENVLKWRKKPISKNYFFKNPPIIVTKKYFFKLNRNLSQNKPKYLDQHIVYLSEYIDNNGEKKVEFTEILNGSSGLKWGMGEKGSQIPKNYPALCKYNLYKAYCQIKHMSSKKSYLVNKEQSIKYNLIKRQLLKLFKENIVDKKRYDNFCIAEQQ</sequence>
<dbReference type="AlphaFoldDB" id="Q23RA5"/>
<accession>Q23RA5</accession>
<dbReference type="GO" id="GO:0003726">
    <property type="term" value="F:double-stranded RNA adenosine deaminase activity"/>
    <property type="evidence" value="ECO:0007669"/>
    <property type="project" value="TreeGrafter"/>
</dbReference>
<dbReference type="InParanoid" id="Q23RA5"/>